<accession>A0A411HB72</accession>
<reference evidence="2" key="1">
    <citation type="journal article" date="2019" name="Sci. Rep.">
        <title>The first clawed lobster virus Homarus gammarus nudivirus (HgNV n. sp.) expands the diversity of the Nudiviridae.</title>
        <authorList>
            <person name="Holt C.C."/>
            <person name="Stone M."/>
            <person name="Bass D."/>
            <person name="Bateman K.S."/>
            <person name="van Aerle R."/>
            <person name="Daniels C.L."/>
            <person name="van der Giezen M."/>
            <person name="Ross S.H."/>
            <person name="Hooper C."/>
            <person name="Stentiford G.D."/>
        </authorList>
    </citation>
    <scope>NUCLEOTIDE SEQUENCE</scope>
    <source>
        <strain evidence="2">52S104HLG2</strain>
    </source>
</reference>
<evidence type="ECO:0000313" key="3">
    <source>
        <dbReference type="Proteomes" id="UP000682645"/>
    </source>
</evidence>
<feature type="region of interest" description="Disordered" evidence="1">
    <location>
        <begin position="1"/>
        <end position="26"/>
    </location>
</feature>
<proteinExistence type="predicted"/>
<evidence type="ECO:0000313" key="2">
    <source>
        <dbReference type="EMBL" id="QBB28634.1"/>
    </source>
</evidence>
<protein>
    <submittedName>
        <fullName evidence="2">Uncharacterized protein</fullName>
    </submittedName>
</protein>
<dbReference type="Proteomes" id="UP000682645">
    <property type="component" value="Segment"/>
</dbReference>
<sequence>MKMTTSKRPLEEAAATTPEPKKNKTEEIVMDKEECIDKFKSFVLYHKTSIVSLSYLKNCRMLADQSQTSNVIQTMYTNIINVPPKDQAEDTLQKIKIPTVCPLKIESNNNLHKVVKSVVKF</sequence>
<dbReference type="EMBL" id="MK439999">
    <property type="protein sequence ID" value="QBB28634.1"/>
    <property type="molecule type" value="Genomic_DNA"/>
</dbReference>
<evidence type="ECO:0000256" key="1">
    <source>
        <dbReference type="SAM" id="MobiDB-lite"/>
    </source>
</evidence>
<organism evidence="2 3">
    <name type="scientific">Homarus gammarus nudivirus</name>
    <dbReference type="NCBI Taxonomy" id="2509616"/>
    <lineage>
        <taxon>Viruses</taxon>
        <taxon>Viruses incertae sedis</taxon>
        <taxon>Naldaviricetes</taxon>
        <taxon>Lefavirales</taxon>
        <taxon>Nudiviridae</taxon>
        <taxon>Gammanudivirus</taxon>
        <taxon>Gammanudivirus hogammari</taxon>
    </lineage>
</organism>
<keyword evidence="3" id="KW-1185">Reference proteome</keyword>
<name>A0A411HB72_9VIRU</name>
<gene>
    <name evidence="2" type="ORF">HgNV_029</name>
</gene>